<dbReference type="PROSITE" id="PS50990">
    <property type="entry name" value="PEPTIDASE_C39"/>
    <property type="match status" value="1"/>
</dbReference>
<feature type="domain" description="Peptidase C39" evidence="1">
    <location>
        <begin position="27"/>
        <end position="157"/>
    </location>
</feature>
<sequence length="196" mass="21274">MRLFLLLLLFSETVDRESLRFAYSTEQGFDTSCGLTALSCLMDRYWGVPSDEVSLARDFLAEKIVGGDLTVSFADMAAILKAKGFSCKAYQMNFGQLEKAVARYAPVIVHYDRPEGHFALVLAIRDGSVLTADPAEGTISREQAAFESLWSGNVMLAALPGGAVDLELIEEAKRSVWGRGELLERAALAGAGVTGW</sequence>
<proteinExistence type="predicted"/>
<protein>
    <recommendedName>
        <fullName evidence="1">Peptidase C39 domain-containing protein</fullName>
    </recommendedName>
</protein>
<dbReference type="EMBL" id="FWDO01000004">
    <property type="protein sequence ID" value="SLM18029.1"/>
    <property type="molecule type" value="Genomic_DNA"/>
</dbReference>
<organism evidence="2">
    <name type="scientific">uncultured spirochete</name>
    <dbReference type="NCBI Taxonomy" id="156406"/>
    <lineage>
        <taxon>Bacteria</taxon>
        <taxon>Pseudomonadati</taxon>
        <taxon>Spirochaetota</taxon>
        <taxon>Spirochaetia</taxon>
        <taxon>Spirochaetales</taxon>
        <taxon>environmental samples</taxon>
    </lineage>
</organism>
<evidence type="ECO:0000313" key="2">
    <source>
        <dbReference type="EMBL" id="SLM18029.1"/>
    </source>
</evidence>
<reference evidence="2" key="1">
    <citation type="submission" date="2017-02" db="EMBL/GenBank/DDBJ databases">
        <authorList>
            <person name="Regsiter A."/>
            <person name="William W."/>
        </authorList>
    </citation>
    <scope>NUCLEOTIDE SEQUENCE</scope>
    <source>
        <strain evidence="2">BdmA 4</strain>
    </source>
</reference>
<dbReference type="GO" id="GO:0006508">
    <property type="term" value="P:proteolysis"/>
    <property type="evidence" value="ECO:0007669"/>
    <property type="project" value="InterPro"/>
</dbReference>
<dbReference type="Pfam" id="PF03412">
    <property type="entry name" value="Peptidase_C39"/>
    <property type="match status" value="1"/>
</dbReference>
<dbReference type="GO" id="GO:0016020">
    <property type="term" value="C:membrane"/>
    <property type="evidence" value="ECO:0007669"/>
    <property type="project" value="InterPro"/>
</dbReference>
<evidence type="ECO:0000259" key="1">
    <source>
        <dbReference type="PROSITE" id="PS50990"/>
    </source>
</evidence>
<name>A0A3P3XPR4_9SPIR</name>
<dbReference type="GO" id="GO:0005524">
    <property type="term" value="F:ATP binding"/>
    <property type="evidence" value="ECO:0007669"/>
    <property type="project" value="InterPro"/>
</dbReference>
<dbReference type="InterPro" id="IPR005074">
    <property type="entry name" value="Peptidase_C39"/>
</dbReference>
<dbReference type="Gene3D" id="3.90.70.10">
    <property type="entry name" value="Cysteine proteinases"/>
    <property type="match status" value="1"/>
</dbReference>
<dbReference type="AlphaFoldDB" id="A0A3P3XPR4"/>
<dbReference type="GO" id="GO:0008233">
    <property type="term" value="F:peptidase activity"/>
    <property type="evidence" value="ECO:0007669"/>
    <property type="project" value="InterPro"/>
</dbReference>
<accession>A0A3P3XPR4</accession>
<gene>
    <name evidence="2" type="ORF">SPIRO4BDMA_40601</name>
</gene>